<organism evidence="1 2">
    <name type="scientific">Geotrichum candidum</name>
    <name type="common">Oospora lactis</name>
    <name type="synonym">Dipodascus geotrichum</name>
    <dbReference type="NCBI Taxonomy" id="1173061"/>
    <lineage>
        <taxon>Eukaryota</taxon>
        <taxon>Fungi</taxon>
        <taxon>Dikarya</taxon>
        <taxon>Ascomycota</taxon>
        <taxon>Saccharomycotina</taxon>
        <taxon>Dipodascomycetes</taxon>
        <taxon>Dipodascales</taxon>
        <taxon>Dipodascaceae</taxon>
        <taxon>Geotrichum</taxon>
    </lineage>
</organism>
<dbReference type="EMBL" id="CCBN010000007">
    <property type="protein sequence ID" value="CDO54257.1"/>
    <property type="molecule type" value="Genomic_DNA"/>
</dbReference>
<sequence length="133" mass="15757">MSENIPSVKPVVDEHDRLWSEIDILSETESIAHQARANRSFFGPEHAKALRELRTAQRDLVRAMGGKDRRREDYYQSLWEQNDMESLRNNLFNQQHFSNVYNHVNKTIEKLDSVAKRMKIVDQQSKEIWQSEN</sequence>
<evidence type="ECO:0000313" key="2">
    <source>
        <dbReference type="Proteomes" id="UP000242525"/>
    </source>
</evidence>
<name>A0A0J9XAG5_GEOCN</name>
<dbReference type="Pfam" id="PF17242">
    <property type="entry name" value="DUF5315"/>
    <property type="match status" value="1"/>
</dbReference>
<dbReference type="OrthoDB" id="4065597at2759"/>
<gene>
    <name evidence="1" type="ORF">BN980_GECA07s01803g</name>
</gene>
<reference evidence="1" key="1">
    <citation type="submission" date="2014-03" db="EMBL/GenBank/DDBJ databases">
        <authorList>
            <person name="Casaregola S."/>
        </authorList>
    </citation>
    <scope>NUCLEOTIDE SEQUENCE [LARGE SCALE GENOMIC DNA]</scope>
    <source>
        <strain evidence="1">CLIB 918</strain>
    </source>
</reference>
<comment type="caution">
    <text evidence="1">The sequence shown here is derived from an EMBL/GenBank/DDBJ whole genome shotgun (WGS) entry which is preliminary data.</text>
</comment>
<proteinExistence type="predicted"/>
<protein>
    <submittedName>
        <fullName evidence="1">Uncharacterized protein</fullName>
    </submittedName>
</protein>
<keyword evidence="2" id="KW-1185">Reference proteome</keyword>
<dbReference type="AlphaFoldDB" id="A0A0J9XAG5"/>
<accession>A0A0J9XAG5</accession>
<dbReference type="Proteomes" id="UP000242525">
    <property type="component" value="Unassembled WGS sequence"/>
</dbReference>
<evidence type="ECO:0000313" key="1">
    <source>
        <dbReference type="EMBL" id="CDO54257.1"/>
    </source>
</evidence>